<feature type="domain" description="DUF4372" evidence="6">
    <location>
        <begin position="9"/>
        <end position="80"/>
    </location>
</feature>
<dbReference type="PATRIC" id="fig|926556.3.peg.380"/>
<dbReference type="GO" id="GO:0003677">
    <property type="term" value="F:DNA binding"/>
    <property type="evidence" value="ECO:0007669"/>
    <property type="project" value="UniProtKB-KW"/>
</dbReference>
<proteinExistence type="inferred from homology"/>
<keyword evidence="3" id="KW-0238">DNA-binding</keyword>
<keyword evidence="4" id="KW-0233">DNA recombination</keyword>
<dbReference type="RefSeq" id="WP_015264235.1">
    <property type="nucleotide sequence ID" value="NC_019904.1"/>
</dbReference>
<dbReference type="InterPro" id="IPR047952">
    <property type="entry name" value="Transpos_IS4"/>
</dbReference>
<dbReference type="Pfam" id="PF01609">
    <property type="entry name" value="DDE_Tnp_1"/>
    <property type="match status" value="1"/>
</dbReference>
<dbReference type="InterPro" id="IPR002559">
    <property type="entry name" value="Transposase_11"/>
</dbReference>
<evidence type="ECO:0000256" key="3">
    <source>
        <dbReference type="ARBA" id="ARBA00023125"/>
    </source>
</evidence>
<evidence type="ECO:0000259" key="5">
    <source>
        <dbReference type="Pfam" id="PF01609"/>
    </source>
</evidence>
<evidence type="ECO:0000256" key="4">
    <source>
        <dbReference type="ARBA" id="ARBA00023172"/>
    </source>
</evidence>
<dbReference type="AlphaFoldDB" id="L0FUG6"/>
<keyword evidence="8" id="KW-1185">Reference proteome</keyword>
<evidence type="ECO:0000256" key="2">
    <source>
        <dbReference type="ARBA" id="ARBA00022578"/>
    </source>
</evidence>
<evidence type="ECO:0000313" key="7">
    <source>
        <dbReference type="EMBL" id="AGA76668.1"/>
    </source>
</evidence>
<dbReference type="OrthoDB" id="7327264at2"/>
<reference evidence="8" key="1">
    <citation type="submission" date="2012-02" db="EMBL/GenBank/DDBJ databases">
        <title>The complete genome of Echinicola vietnamensis DSM 17526.</title>
        <authorList>
            <person name="Lucas S."/>
            <person name="Copeland A."/>
            <person name="Lapidus A."/>
            <person name="Glavina del Rio T."/>
            <person name="Dalin E."/>
            <person name="Tice H."/>
            <person name="Bruce D."/>
            <person name="Goodwin L."/>
            <person name="Pitluck S."/>
            <person name="Peters L."/>
            <person name="Ovchinnikova G."/>
            <person name="Teshima H."/>
            <person name="Kyrpides N."/>
            <person name="Mavromatis K."/>
            <person name="Ivanova N."/>
            <person name="Brettin T."/>
            <person name="Detter J.C."/>
            <person name="Han C."/>
            <person name="Larimer F."/>
            <person name="Land M."/>
            <person name="Hauser L."/>
            <person name="Markowitz V."/>
            <person name="Cheng J.-F."/>
            <person name="Hugenholtz P."/>
            <person name="Woyke T."/>
            <person name="Wu D."/>
            <person name="Brambilla E."/>
            <person name="Klenk H.-P."/>
            <person name="Eisen J.A."/>
        </authorList>
    </citation>
    <scope>NUCLEOTIDE SEQUENCE [LARGE SCALE GENOMIC DNA]</scope>
    <source>
        <strain evidence="8">DSM 17526 / LMG 23754 / KMM 6221</strain>
    </source>
</reference>
<dbReference type="Proteomes" id="UP000010796">
    <property type="component" value="Chromosome"/>
</dbReference>
<dbReference type="Pfam" id="PF14294">
    <property type="entry name" value="DUF4372"/>
    <property type="match status" value="1"/>
</dbReference>
<comment type="similarity">
    <text evidence="1">Belongs to the transposase 11 family.</text>
</comment>
<protein>
    <submittedName>
        <fullName evidence="7">Transposase family protein</fullName>
    </submittedName>
</protein>
<dbReference type="eggNOG" id="COG3385">
    <property type="taxonomic scope" value="Bacteria"/>
</dbReference>
<dbReference type="GO" id="GO:0004803">
    <property type="term" value="F:transposase activity"/>
    <property type="evidence" value="ECO:0007669"/>
    <property type="project" value="InterPro"/>
</dbReference>
<dbReference type="PANTHER" id="PTHR33258:SF1">
    <property type="entry name" value="TRANSPOSASE INSL FOR INSERTION SEQUENCE ELEMENT IS186A-RELATED"/>
    <property type="match status" value="1"/>
</dbReference>
<dbReference type="EMBL" id="CP003346">
    <property type="protein sequence ID" value="AGA76668.1"/>
    <property type="molecule type" value="Genomic_DNA"/>
</dbReference>
<dbReference type="KEGG" id="evi:Echvi_0379"/>
<keyword evidence="2" id="KW-0815">Transposition</keyword>
<dbReference type="STRING" id="926556.Echvi_0379"/>
<evidence type="ECO:0000256" key="1">
    <source>
        <dbReference type="ARBA" id="ARBA00010075"/>
    </source>
</evidence>
<name>L0FUG6_ECHVK</name>
<feature type="domain" description="Transposase IS4-like" evidence="5">
    <location>
        <begin position="127"/>
        <end position="341"/>
    </location>
</feature>
<dbReference type="GO" id="GO:0006313">
    <property type="term" value="P:DNA transposition"/>
    <property type="evidence" value="ECO:0007669"/>
    <property type="project" value="InterPro"/>
</dbReference>
<evidence type="ECO:0000313" key="8">
    <source>
        <dbReference type="Proteomes" id="UP000010796"/>
    </source>
</evidence>
<evidence type="ECO:0000259" key="6">
    <source>
        <dbReference type="Pfam" id="PF14294"/>
    </source>
</evidence>
<dbReference type="SUPFAM" id="SSF53098">
    <property type="entry name" value="Ribonuclease H-like"/>
    <property type="match status" value="1"/>
</dbReference>
<sequence>MGKSSNFSGQPIFNQLIKFIDKGEVREIARRHNAERYVKKFTTYNHLIVMLFVAFEGYHSIRETLVGLLANAHRLAHLGLNYVVRRSTLSEANKRRVSDVFADIYMSVYQRHGDSLTDSRLKDADMKRLYIMDSTTISLFKDILKGVGRNPKTGKKKGGIKAHTIIRASDHVPYLVRYSAAVRHDHTFLDEVFNLPGGSIITFDKGYVDYGKYEVLTESGIWYVTRLKDNAVYQARKEFNIPDQADSGVLKDEEIILRYGKNKQQEHRSRRIAYWDSKSERPFEFITNNFEMAAEKIALIYKRRWQIELLFKQLKQNFPLKYFLGDNENAIEIQIWSAMLANLLLTLIKSQVKRKWAFSNLVSLVRQQLMNYISLYRFLEDPEGSWRAIIQEDILKNQNTLFPEMRGACP</sequence>
<dbReference type="InterPro" id="IPR012337">
    <property type="entry name" value="RNaseH-like_sf"/>
</dbReference>
<dbReference type="NCBIfam" id="NF033592">
    <property type="entry name" value="transpos_IS4_1"/>
    <property type="match status" value="1"/>
</dbReference>
<organism evidence="7 8">
    <name type="scientific">Echinicola vietnamensis (strain DSM 17526 / LMG 23754 / KMM 6221)</name>
    <dbReference type="NCBI Taxonomy" id="926556"/>
    <lineage>
        <taxon>Bacteria</taxon>
        <taxon>Pseudomonadati</taxon>
        <taxon>Bacteroidota</taxon>
        <taxon>Cytophagia</taxon>
        <taxon>Cytophagales</taxon>
        <taxon>Cyclobacteriaceae</taxon>
        <taxon>Echinicola</taxon>
    </lineage>
</organism>
<dbReference type="PANTHER" id="PTHR33258">
    <property type="entry name" value="TRANSPOSASE INSL FOR INSERTION SEQUENCE ELEMENT IS186A-RELATED"/>
    <property type="match status" value="1"/>
</dbReference>
<accession>L0FUG6</accession>
<dbReference type="HOGENOM" id="CLU_043140_0_1_10"/>
<dbReference type="InterPro" id="IPR025399">
    <property type="entry name" value="DUF4372"/>
</dbReference>
<gene>
    <name evidence="7" type="ordered locus">Echvi_0379</name>
</gene>